<keyword evidence="1" id="KW-0238">DNA-binding</keyword>
<dbReference type="Proteomes" id="UP001201463">
    <property type="component" value="Unassembled WGS sequence"/>
</dbReference>
<evidence type="ECO:0000313" key="3">
    <source>
        <dbReference type="EMBL" id="MCE4538237.1"/>
    </source>
</evidence>
<sequence>MAISTEERLFFVELGGRIAQLRKAAGLTQVQLAEVLGLAQQTVQAYEAGARRVPVSSMPQLARTLGVSLEELFGEEPAKPARSRRGPVPQWQEHIEAIAKLPRTQQRFVTQMLETVLAQQARS</sequence>
<dbReference type="Gene3D" id="1.10.260.40">
    <property type="entry name" value="lambda repressor-like DNA-binding domains"/>
    <property type="match status" value="1"/>
</dbReference>
<reference evidence="3 4" key="1">
    <citation type="submission" date="2021-12" db="EMBL/GenBank/DDBJ databases">
        <title>Genome seq of p7.</title>
        <authorList>
            <person name="Seo T."/>
        </authorList>
    </citation>
    <scope>NUCLEOTIDE SEQUENCE [LARGE SCALE GENOMIC DNA]</scope>
    <source>
        <strain evidence="3 4">P7</strain>
    </source>
</reference>
<dbReference type="Pfam" id="PF01381">
    <property type="entry name" value="HTH_3"/>
    <property type="match status" value="1"/>
</dbReference>
<proteinExistence type="predicted"/>
<dbReference type="SUPFAM" id="SSF47413">
    <property type="entry name" value="lambda repressor-like DNA-binding domains"/>
    <property type="match status" value="1"/>
</dbReference>
<gene>
    <name evidence="3" type="ORF">LXT12_13345</name>
</gene>
<dbReference type="EMBL" id="JAJTWT010000005">
    <property type="protein sequence ID" value="MCE4538237.1"/>
    <property type="molecule type" value="Genomic_DNA"/>
</dbReference>
<dbReference type="InterPro" id="IPR010982">
    <property type="entry name" value="Lambda_DNA-bd_dom_sf"/>
</dbReference>
<dbReference type="InterPro" id="IPR001387">
    <property type="entry name" value="Cro/C1-type_HTH"/>
</dbReference>
<evidence type="ECO:0000259" key="2">
    <source>
        <dbReference type="PROSITE" id="PS50943"/>
    </source>
</evidence>
<dbReference type="PANTHER" id="PTHR46558">
    <property type="entry name" value="TRACRIPTIONAL REGULATORY PROTEIN-RELATED-RELATED"/>
    <property type="match status" value="1"/>
</dbReference>
<dbReference type="SMART" id="SM00530">
    <property type="entry name" value="HTH_XRE"/>
    <property type="match status" value="1"/>
</dbReference>
<dbReference type="RefSeq" id="WP_233392679.1">
    <property type="nucleotide sequence ID" value="NZ_JAJTWT010000005.1"/>
</dbReference>
<evidence type="ECO:0000256" key="1">
    <source>
        <dbReference type="ARBA" id="ARBA00023125"/>
    </source>
</evidence>
<keyword evidence="4" id="KW-1185">Reference proteome</keyword>
<dbReference type="CDD" id="cd00093">
    <property type="entry name" value="HTH_XRE"/>
    <property type="match status" value="1"/>
</dbReference>
<organism evidence="3 4">
    <name type="scientific">Pelomonas caseinilytica</name>
    <dbReference type="NCBI Taxonomy" id="2906763"/>
    <lineage>
        <taxon>Bacteria</taxon>
        <taxon>Pseudomonadati</taxon>
        <taxon>Pseudomonadota</taxon>
        <taxon>Betaproteobacteria</taxon>
        <taxon>Burkholderiales</taxon>
        <taxon>Sphaerotilaceae</taxon>
        <taxon>Roseateles</taxon>
    </lineage>
</organism>
<evidence type="ECO:0000313" key="4">
    <source>
        <dbReference type="Proteomes" id="UP001201463"/>
    </source>
</evidence>
<dbReference type="PANTHER" id="PTHR46558:SF11">
    <property type="entry name" value="HTH-TYPE TRANSCRIPTIONAL REGULATOR XRE"/>
    <property type="match status" value="1"/>
</dbReference>
<comment type="caution">
    <text evidence="3">The sequence shown here is derived from an EMBL/GenBank/DDBJ whole genome shotgun (WGS) entry which is preliminary data.</text>
</comment>
<accession>A0ABS8XFG7</accession>
<name>A0ABS8XFG7_9BURK</name>
<dbReference type="PROSITE" id="PS50943">
    <property type="entry name" value="HTH_CROC1"/>
    <property type="match status" value="1"/>
</dbReference>
<feature type="domain" description="HTH cro/C1-type" evidence="2">
    <location>
        <begin position="18"/>
        <end position="72"/>
    </location>
</feature>
<protein>
    <submittedName>
        <fullName evidence="3">Helix-turn-helix domain-containing protein</fullName>
    </submittedName>
</protein>